<feature type="transmembrane region" description="Helical" evidence="6">
    <location>
        <begin position="80"/>
        <end position="106"/>
    </location>
</feature>
<dbReference type="Proteomes" id="UP000590225">
    <property type="component" value="Unassembled WGS sequence"/>
</dbReference>
<gene>
    <name evidence="7" type="ORF">FHW23_000601</name>
</gene>
<comment type="caution">
    <text evidence="7">The sequence shown here is derived from an EMBL/GenBank/DDBJ whole genome shotgun (WGS) entry which is preliminary data.</text>
</comment>
<evidence type="ECO:0000256" key="2">
    <source>
        <dbReference type="ARBA" id="ARBA00022448"/>
    </source>
</evidence>
<evidence type="ECO:0000256" key="3">
    <source>
        <dbReference type="ARBA" id="ARBA00022692"/>
    </source>
</evidence>
<proteinExistence type="predicted"/>
<dbReference type="RefSeq" id="WP_182515102.1">
    <property type="nucleotide sequence ID" value="NZ_JACGXP010000001.1"/>
</dbReference>
<feature type="transmembrane region" description="Helical" evidence="6">
    <location>
        <begin position="112"/>
        <end position="130"/>
    </location>
</feature>
<feature type="transmembrane region" description="Helical" evidence="6">
    <location>
        <begin position="321"/>
        <end position="340"/>
    </location>
</feature>
<reference evidence="7 8" key="1">
    <citation type="submission" date="2020-07" db="EMBL/GenBank/DDBJ databases">
        <title>Above-ground endophytic microbial communities from plants in different locations in the United States.</title>
        <authorList>
            <person name="Frank C."/>
        </authorList>
    </citation>
    <scope>NUCLEOTIDE SEQUENCE [LARGE SCALE GENOMIC DNA]</scope>
    <source>
        <strain evidence="7 8">WPL5_2</strain>
    </source>
</reference>
<feature type="transmembrane region" description="Helical" evidence="6">
    <location>
        <begin position="346"/>
        <end position="368"/>
    </location>
</feature>
<evidence type="ECO:0000256" key="5">
    <source>
        <dbReference type="ARBA" id="ARBA00023136"/>
    </source>
</evidence>
<dbReference type="AlphaFoldDB" id="A0AAW3T1D4"/>
<comment type="subcellular location">
    <subcellularLocation>
        <location evidence="1">Membrane</location>
        <topology evidence="1">Multi-pass membrane protein</topology>
    </subcellularLocation>
</comment>
<evidence type="ECO:0000256" key="4">
    <source>
        <dbReference type="ARBA" id="ARBA00022989"/>
    </source>
</evidence>
<keyword evidence="3 6" id="KW-0812">Transmembrane</keyword>
<dbReference type="GO" id="GO:0005384">
    <property type="term" value="F:manganese ion transmembrane transporter activity"/>
    <property type="evidence" value="ECO:0007669"/>
    <property type="project" value="TreeGrafter"/>
</dbReference>
<keyword evidence="2" id="KW-0813">Transport</keyword>
<dbReference type="Pfam" id="PF01566">
    <property type="entry name" value="Nramp"/>
    <property type="match status" value="1"/>
</dbReference>
<dbReference type="EMBL" id="JACGXP010000001">
    <property type="protein sequence ID" value="MBA8989369.1"/>
    <property type="molecule type" value="Genomic_DNA"/>
</dbReference>
<sequence>MKRLLGLALGVLTAIGGFVDIGDLVTGSVVGSRFGTSLVWVVVVGVVGICVFAQMSGRVTAVSGRATFEIIRERLGPRAALANLSASFLINLLTLTAEIGGIALALQLASGIAPMLWIPVAAVAVWIVIWRVKFSILENVTGLLGLALVGFAVAVFLLAPNWDQLVQQAVSPFLHGPPASESAATYWYYAIALFGAAMTPYEVFFFSSGAVEEHWGPGDVSQSRLNVMVGFPLGGLLSIAIAVSATLVLLPRGIEVSHLSQVVLPVAEAGGPVLLIIVILGVFAATFGAALETTLSSGYTIAQFSGWSWGKFRAPAKAARFHVLMIVCLLVGVGVLMTGVDPVEVTEFSVVFSAVALPLTYLPILIVANDPQYMGDQVNGRLTNALGVAFLGIILVAAVAAIPLMFITKAGA</sequence>
<evidence type="ECO:0000256" key="1">
    <source>
        <dbReference type="ARBA" id="ARBA00004141"/>
    </source>
</evidence>
<organism evidence="7 8">
    <name type="scientific">Curtobacterium pusillum</name>
    <dbReference type="NCBI Taxonomy" id="69373"/>
    <lineage>
        <taxon>Bacteria</taxon>
        <taxon>Bacillati</taxon>
        <taxon>Actinomycetota</taxon>
        <taxon>Actinomycetes</taxon>
        <taxon>Micrococcales</taxon>
        <taxon>Microbacteriaceae</taxon>
        <taxon>Curtobacterium</taxon>
    </lineage>
</organism>
<feature type="transmembrane region" description="Helical" evidence="6">
    <location>
        <begin position="270"/>
        <end position="291"/>
    </location>
</feature>
<name>A0AAW3T1D4_9MICO</name>
<dbReference type="GO" id="GO:0015086">
    <property type="term" value="F:cadmium ion transmembrane transporter activity"/>
    <property type="evidence" value="ECO:0007669"/>
    <property type="project" value="TreeGrafter"/>
</dbReference>
<dbReference type="GO" id="GO:0005886">
    <property type="term" value="C:plasma membrane"/>
    <property type="evidence" value="ECO:0007669"/>
    <property type="project" value="TreeGrafter"/>
</dbReference>
<dbReference type="InterPro" id="IPR001046">
    <property type="entry name" value="NRAMP_fam"/>
</dbReference>
<feature type="transmembrane region" description="Helical" evidence="6">
    <location>
        <begin position="37"/>
        <end position="59"/>
    </location>
</feature>
<dbReference type="GO" id="GO:0034755">
    <property type="term" value="P:iron ion transmembrane transport"/>
    <property type="evidence" value="ECO:0007669"/>
    <property type="project" value="TreeGrafter"/>
</dbReference>
<accession>A0AAW3T1D4</accession>
<protein>
    <submittedName>
        <fullName evidence="7">Mn2+/Fe2+ NRAMP family transporter</fullName>
    </submittedName>
</protein>
<evidence type="ECO:0000313" key="8">
    <source>
        <dbReference type="Proteomes" id="UP000590225"/>
    </source>
</evidence>
<feature type="transmembrane region" description="Helical" evidence="6">
    <location>
        <begin position="142"/>
        <end position="162"/>
    </location>
</feature>
<keyword evidence="4 6" id="KW-1133">Transmembrane helix</keyword>
<evidence type="ECO:0000256" key="6">
    <source>
        <dbReference type="SAM" id="Phobius"/>
    </source>
</evidence>
<dbReference type="PANTHER" id="PTHR11706:SF33">
    <property type="entry name" value="NATURAL RESISTANCE-ASSOCIATED MACROPHAGE PROTEIN 2"/>
    <property type="match status" value="1"/>
</dbReference>
<dbReference type="PANTHER" id="PTHR11706">
    <property type="entry name" value="SOLUTE CARRIER PROTEIN FAMILY 11 MEMBER"/>
    <property type="match status" value="1"/>
</dbReference>
<feature type="transmembrane region" description="Helical" evidence="6">
    <location>
        <begin position="388"/>
        <end position="407"/>
    </location>
</feature>
<feature type="transmembrane region" description="Helical" evidence="6">
    <location>
        <begin position="186"/>
        <end position="206"/>
    </location>
</feature>
<keyword evidence="5 6" id="KW-0472">Membrane</keyword>
<evidence type="ECO:0000313" key="7">
    <source>
        <dbReference type="EMBL" id="MBA8989369.1"/>
    </source>
</evidence>
<feature type="transmembrane region" description="Helical" evidence="6">
    <location>
        <begin position="227"/>
        <end position="250"/>
    </location>
</feature>